<proteinExistence type="predicted"/>
<evidence type="ECO:0000313" key="2">
    <source>
        <dbReference type="Proteomes" id="UP000464283"/>
    </source>
</evidence>
<dbReference type="AlphaFoldDB" id="A0A6P1LI08"/>
<gene>
    <name evidence="1" type="ORF">EER00_00005</name>
</gene>
<organism evidence="1 2">
    <name type="scientific">Malacoplasma iowae 695</name>
    <dbReference type="NCBI Taxonomy" id="1048830"/>
    <lineage>
        <taxon>Bacteria</taxon>
        <taxon>Bacillati</taxon>
        <taxon>Mycoplasmatota</taxon>
        <taxon>Mycoplasmoidales</taxon>
        <taxon>Mycoplasmoidaceae</taxon>
        <taxon>Malacoplasma</taxon>
    </lineage>
</organism>
<dbReference type="Proteomes" id="UP000464283">
    <property type="component" value="Chromosome"/>
</dbReference>
<dbReference type="RefSeq" id="WP_159402923.1">
    <property type="nucleotide sequence ID" value="NZ_CP033512.2"/>
</dbReference>
<dbReference type="KEGG" id="miw:EER00_00005"/>
<protein>
    <submittedName>
        <fullName evidence="1">Uncharacterized protein</fullName>
    </submittedName>
</protein>
<evidence type="ECO:0000313" key="1">
    <source>
        <dbReference type="EMBL" id="QHG90270.1"/>
    </source>
</evidence>
<sequence length="59" mass="6475">MSKILKGKKTDTLIVFKVNSAEAIEPKALIFPFITGTTETTGFKLSGKLLTEKFLILSD</sequence>
<accession>A0A6P1LI08</accession>
<dbReference type="EMBL" id="CP033512">
    <property type="protein sequence ID" value="QHG90270.1"/>
    <property type="molecule type" value="Genomic_DNA"/>
</dbReference>
<name>A0A6P1LI08_MALIO</name>
<reference evidence="2" key="1">
    <citation type="submission" date="2018-11" db="EMBL/GenBank/DDBJ databases">
        <title>The first complete genome sequence of Mycoplasma iowae strain 695.</title>
        <authorList>
            <person name="Ghanem M."/>
            <person name="El-Gazzar M."/>
        </authorList>
    </citation>
    <scope>NUCLEOTIDE SEQUENCE [LARGE SCALE GENOMIC DNA]</scope>
    <source>
        <strain evidence="2">695</strain>
    </source>
</reference>